<dbReference type="EMBL" id="GISG01094751">
    <property type="protein sequence ID" value="MBA4635341.1"/>
    <property type="molecule type" value="Transcribed_RNA"/>
</dbReference>
<reference evidence="1" key="2">
    <citation type="submission" date="2020-07" db="EMBL/GenBank/DDBJ databases">
        <authorList>
            <person name="Vera ALvarez R."/>
            <person name="Arias-Moreno D.M."/>
            <person name="Jimenez-Jacinto V."/>
            <person name="Jimenez-Bremont J.F."/>
            <person name="Swaminathan K."/>
            <person name="Moose S.P."/>
            <person name="Guerrero-Gonzalez M.L."/>
            <person name="Marino-Ramirez L."/>
            <person name="Landsman D."/>
            <person name="Rodriguez-Kessler M."/>
            <person name="Delgado-Sanchez P."/>
        </authorList>
    </citation>
    <scope>NUCLEOTIDE SEQUENCE</scope>
    <source>
        <tissue evidence="1">Cladode</tissue>
    </source>
</reference>
<proteinExistence type="predicted"/>
<accession>A0A7C9D6T0</accession>
<organism evidence="1">
    <name type="scientific">Opuntia streptacantha</name>
    <name type="common">Prickly pear cactus</name>
    <name type="synonym">Opuntia cardona</name>
    <dbReference type="NCBI Taxonomy" id="393608"/>
    <lineage>
        <taxon>Eukaryota</taxon>
        <taxon>Viridiplantae</taxon>
        <taxon>Streptophyta</taxon>
        <taxon>Embryophyta</taxon>
        <taxon>Tracheophyta</taxon>
        <taxon>Spermatophyta</taxon>
        <taxon>Magnoliopsida</taxon>
        <taxon>eudicotyledons</taxon>
        <taxon>Gunneridae</taxon>
        <taxon>Pentapetalae</taxon>
        <taxon>Caryophyllales</taxon>
        <taxon>Cactineae</taxon>
        <taxon>Cactaceae</taxon>
        <taxon>Opuntioideae</taxon>
        <taxon>Opuntia</taxon>
    </lineage>
</organism>
<sequence>MLCIKSSKRNLMRGVLLVLIGADLLVLMRVDLLDLIQEDPGHLTAALLVLGFRALVPKDLILVLEMLHSFIIGLADKIEVWRIVFVQICRNPLEILPKQELMVMMEEEVVQANQDLQHVVHIVAIRMVLMKLIDKVWTPSDLIDVGWRDGNLMFIRIVNLSILNSLRH</sequence>
<dbReference type="AlphaFoldDB" id="A0A7C9D6T0"/>
<name>A0A7C9D6T0_OPUST</name>
<evidence type="ECO:0000313" key="1">
    <source>
        <dbReference type="EMBL" id="MBA4635341.1"/>
    </source>
</evidence>
<protein>
    <submittedName>
        <fullName evidence="1">Uncharacterized protein</fullName>
    </submittedName>
</protein>
<reference evidence="1" key="1">
    <citation type="journal article" date="2013" name="J. Plant Res.">
        <title>Effect of fungi and light on seed germination of three Opuntia species from semiarid lands of central Mexico.</title>
        <authorList>
            <person name="Delgado-Sanchez P."/>
            <person name="Jimenez-Bremont J.F."/>
            <person name="Guerrero-Gonzalez Mde L."/>
            <person name="Flores J."/>
        </authorList>
    </citation>
    <scope>NUCLEOTIDE SEQUENCE</scope>
    <source>
        <tissue evidence="1">Cladode</tissue>
    </source>
</reference>